<proteinExistence type="predicted"/>
<evidence type="ECO:0000313" key="2">
    <source>
        <dbReference type="Proteomes" id="UP000036987"/>
    </source>
</evidence>
<keyword evidence="2" id="KW-1185">Reference proteome</keyword>
<sequence>MVGGGGRNESSRRESMDIRNLFKAETMKGLGHKAPRRELHSLRRSSDDLVSFPVHSFTRRKTTCSKRNFHSMETTLLGG</sequence>
<protein>
    <submittedName>
        <fullName evidence="1">Uncharacterized protein</fullName>
    </submittedName>
</protein>
<dbReference type="EMBL" id="LFYR01000012">
    <property type="protein sequence ID" value="KMZ76517.1"/>
    <property type="molecule type" value="Genomic_DNA"/>
</dbReference>
<reference evidence="2" key="1">
    <citation type="journal article" date="2016" name="Nature">
        <title>The genome of the seagrass Zostera marina reveals angiosperm adaptation to the sea.</title>
        <authorList>
            <person name="Olsen J.L."/>
            <person name="Rouze P."/>
            <person name="Verhelst B."/>
            <person name="Lin Y.-C."/>
            <person name="Bayer T."/>
            <person name="Collen J."/>
            <person name="Dattolo E."/>
            <person name="De Paoli E."/>
            <person name="Dittami S."/>
            <person name="Maumus F."/>
            <person name="Michel G."/>
            <person name="Kersting A."/>
            <person name="Lauritano C."/>
            <person name="Lohaus R."/>
            <person name="Toepel M."/>
            <person name="Tonon T."/>
            <person name="Vanneste K."/>
            <person name="Amirebrahimi M."/>
            <person name="Brakel J."/>
            <person name="Bostroem C."/>
            <person name="Chovatia M."/>
            <person name="Grimwood J."/>
            <person name="Jenkins J.W."/>
            <person name="Jueterbock A."/>
            <person name="Mraz A."/>
            <person name="Stam W.T."/>
            <person name="Tice H."/>
            <person name="Bornberg-Bauer E."/>
            <person name="Green P.J."/>
            <person name="Pearson G.A."/>
            <person name="Procaccini G."/>
            <person name="Duarte C.M."/>
            <person name="Schmutz J."/>
            <person name="Reusch T.B.H."/>
            <person name="Van de Peer Y."/>
        </authorList>
    </citation>
    <scope>NUCLEOTIDE SEQUENCE [LARGE SCALE GENOMIC DNA]</scope>
    <source>
        <strain evidence="2">cv. Finnish</strain>
    </source>
</reference>
<gene>
    <name evidence="1" type="ORF">ZOSMA_100G00100</name>
</gene>
<evidence type="ECO:0000313" key="1">
    <source>
        <dbReference type="EMBL" id="KMZ76517.1"/>
    </source>
</evidence>
<organism evidence="1 2">
    <name type="scientific">Zostera marina</name>
    <name type="common">Eelgrass</name>
    <dbReference type="NCBI Taxonomy" id="29655"/>
    <lineage>
        <taxon>Eukaryota</taxon>
        <taxon>Viridiplantae</taxon>
        <taxon>Streptophyta</taxon>
        <taxon>Embryophyta</taxon>
        <taxon>Tracheophyta</taxon>
        <taxon>Spermatophyta</taxon>
        <taxon>Magnoliopsida</taxon>
        <taxon>Liliopsida</taxon>
        <taxon>Zosteraceae</taxon>
        <taxon>Zostera</taxon>
    </lineage>
</organism>
<dbReference type="AlphaFoldDB" id="A0A0K9Q6F7"/>
<name>A0A0K9Q6F7_ZOSMR</name>
<comment type="caution">
    <text evidence="1">The sequence shown here is derived from an EMBL/GenBank/DDBJ whole genome shotgun (WGS) entry which is preliminary data.</text>
</comment>
<accession>A0A0K9Q6F7</accession>
<dbReference type="Proteomes" id="UP000036987">
    <property type="component" value="Unassembled WGS sequence"/>
</dbReference>